<organism evidence="2">
    <name type="scientific">Anguilla anguilla</name>
    <name type="common">European freshwater eel</name>
    <name type="synonym">Muraena anguilla</name>
    <dbReference type="NCBI Taxonomy" id="7936"/>
    <lineage>
        <taxon>Eukaryota</taxon>
        <taxon>Metazoa</taxon>
        <taxon>Chordata</taxon>
        <taxon>Craniata</taxon>
        <taxon>Vertebrata</taxon>
        <taxon>Euteleostomi</taxon>
        <taxon>Actinopterygii</taxon>
        <taxon>Neopterygii</taxon>
        <taxon>Teleostei</taxon>
        <taxon>Anguilliformes</taxon>
        <taxon>Anguillidae</taxon>
        <taxon>Anguilla</taxon>
    </lineage>
</organism>
<evidence type="ECO:0000313" key="2">
    <source>
        <dbReference type="EMBL" id="JAH07002.1"/>
    </source>
</evidence>
<evidence type="ECO:0000256" key="1">
    <source>
        <dbReference type="SAM" id="MobiDB-lite"/>
    </source>
</evidence>
<feature type="region of interest" description="Disordered" evidence="1">
    <location>
        <begin position="1"/>
        <end position="21"/>
    </location>
</feature>
<dbReference type="AlphaFoldDB" id="A0A0E9PRT3"/>
<reference evidence="2" key="2">
    <citation type="journal article" date="2015" name="Fish Shellfish Immunol.">
        <title>Early steps in the European eel (Anguilla anguilla)-Vibrio vulnificus interaction in the gills: Role of the RtxA13 toxin.</title>
        <authorList>
            <person name="Callol A."/>
            <person name="Pajuelo D."/>
            <person name="Ebbesson L."/>
            <person name="Teles M."/>
            <person name="MacKenzie S."/>
            <person name="Amaro C."/>
        </authorList>
    </citation>
    <scope>NUCLEOTIDE SEQUENCE</scope>
</reference>
<dbReference type="EMBL" id="GBXM01101575">
    <property type="protein sequence ID" value="JAH07002.1"/>
    <property type="molecule type" value="Transcribed_RNA"/>
</dbReference>
<accession>A0A0E9PRT3</accession>
<name>A0A0E9PRT3_ANGAN</name>
<proteinExistence type="predicted"/>
<sequence>MAFSGTRPTIWTPPQAGSGPWHLCRPPRRPCGRASAQSPECWWRPGPDSPPPGTSPSPCTFFRSPGWFLPLPCSRMSRAIRWASSLVLRRLMLYAIRNFRAPAAVAPQEGTNTGGP</sequence>
<protein>
    <submittedName>
        <fullName evidence="2">Uncharacterized protein</fullName>
    </submittedName>
</protein>
<feature type="region of interest" description="Disordered" evidence="1">
    <location>
        <begin position="36"/>
        <end position="57"/>
    </location>
</feature>
<reference evidence="2" key="1">
    <citation type="submission" date="2014-11" db="EMBL/GenBank/DDBJ databases">
        <authorList>
            <person name="Amaro Gonzalez C."/>
        </authorList>
    </citation>
    <scope>NUCLEOTIDE SEQUENCE</scope>
</reference>